<name>A0AAV5GFG6_9BASI</name>
<sequence>MAQNGQLDEPRIELAPLTFPLDRLESLSSLQLALVQFHLRNDEPGFERLVSLARSIWRDRREAAIARGELLEGEARSSTPTNRPLPAPMISPKYAPFVPLVDVLREAHASTPKPLRAKVGVDLKKRDRTVYEGEYATFKSYAAAAEELGIVILGKPAGSGGGRDWIQLNDKYMHASLPMAPADPAPPASIIPSVPPPTSHFHLSYLSFPKPLANVAKLNTRRLLLLQFRHDVPALDSSPEGKALFESIQRVYWRRRATLVEQQEQAEPASVVLPSALAKQAYPAVPTYGVQPLAEVGALQQTTSAILPPLPPLDESLPPVLTAPWYIVEVSRLPSNGIATISAFLPLFPSHLIPFATILYPPSPFAIPGYAMAPFARHAHIAYPSRELAVAAQAHLNTVFLPEDGSGLPAGFVCAAPAPPQIPLQWTWGSVRPKERGPLWKVAVAAAQKAAGTAKRAREEDEFCERELDKKPKLDVQEQVVDPQESVPAQALESFYPLAFLSRPLPRDMLQKHLVDDCFVWRFGAVAYVHSERLHQGFSGECLLFRSADNRRAFSDWLVDDASRYWRYNHIRPVDMDVADVAKLGWRVADFAPAWRREQGFTLSSTPERGAVGERGTGPAPRDSGREVGWFDFEYVQRGLPVPGAADKSASSASGGSSLFARIGGTAEPEAESTLEEKPDIHETSSRLPDVLSASVLHFLDHDPVDVATPRLSTAFSPPSAPLVDPPTPYFPSPAPTPELDDVDAFETPLSVARTYSAPRESTKRARMSAIALIDFAAELEQVVQEGLKQLGTNVPPEEEDEKEEEEPQNADMMEVAVLEAGEAIKQEEEDVTMVESVGSEAETGGDASSARVDAIARPPDPPLAGSSAYAAMFTPFTPPDAPAYFAPYFPPVHHNPPLAPTLARPPGPVHPAIPTAPRAMRFPSAPVVAACKAQLYGHDATAATLALMLDSADGSCVYASSSAHLAFEKQAPGNLTSSKAPLVVLHGLYGSKQNWRSLAKGMAAKLGREVFTLDLRNHGHSPHKRECSYEDLAADVNAFIEKEQKLDDCIVVGHSMGGKVAMALALGGCDALSRLVVVDIAPGVGKISPEFRAYLDAMKEIDDAKVMSRKEADTILQKTEPDLGVRQFLLTNLDRASPSDPYHFRLPLHFLSNAIDEIGHFPYAPGEKVFEKPSLFLKGSKSKYINSRNIPIIKQFFPDSQLETLDAGHWASDTPSAPGQAGTGPASKKRRHIRWTEAETTALCEAAERHKREKRVNWAAVKRDLVAAGFEARDAASYSDRCRVAKSRKDAGVSVMKILPWTDEEDARLLAIRLHSEAQATDAGSASKINWLEHLNNFPGRAHADLTVRYSTVQYLLRPLTASVDRRERIMPRVNEILADFTAVAASEMQQTSQATLARMGPLACTTDYFSAADKTPACVGAPAGRYRPCDLGHLVAVSGAFAAARTQPYCIFLGVSYPHVRRRPPVLRCLVLATRRLIHFVSPRFLLVNAARDRGSDA</sequence>
<feature type="region of interest" description="Disordered" evidence="3">
    <location>
        <begin position="666"/>
        <end position="686"/>
    </location>
</feature>
<evidence type="ECO:0000259" key="4">
    <source>
        <dbReference type="Pfam" id="PF00561"/>
    </source>
</evidence>
<accession>A0AAV5GFG6</accession>
<proteinExistence type="inferred from homology"/>
<dbReference type="SUPFAM" id="SSF53474">
    <property type="entry name" value="alpha/beta-Hydrolases"/>
    <property type="match status" value="1"/>
</dbReference>
<evidence type="ECO:0000256" key="1">
    <source>
        <dbReference type="ARBA" id="ARBA00008645"/>
    </source>
</evidence>
<feature type="compositionally biased region" description="Basic and acidic residues" evidence="3">
    <location>
        <begin position="675"/>
        <end position="685"/>
    </location>
</feature>
<comment type="caution">
    <text evidence="5">The sequence shown here is derived from an EMBL/GenBank/DDBJ whole genome shotgun (WGS) entry which is preliminary data.</text>
</comment>
<dbReference type="Gene3D" id="3.40.50.1820">
    <property type="entry name" value="alpha/beta hydrolase"/>
    <property type="match status" value="1"/>
</dbReference>
<dbReference type="Proteomes" id="UP001342314">
    <property type="component" value="Unassembled WGS sequence"/>
</dbReference>
<dbReference type="EMBL" id="BQKY01000003">
    <property type="protein sequence ID" value="GJN88380.1"/>
    <property type="molecule type" value="Genomic_DNA"/>
</dbReference>
<reference evidence="5 6" key="1">
    <citation type="submission" date="2021-12" db="EMBL/GenBank/DDBJ databases">
        <title>High titer production of polyol ester of fatty acids by Rhodotorula paludigena BS15 towards product separation-free biomass refinery.</title>
        <authorList>
            <person name="Mano J."/>
            <person name="Ono H."/>
            <person name="Tanaka T."/>
            <person name="Naito K."/>
            <person name="Sushida H."/>
            <person name="Ike M."/>
            <person name="Tokuyasu K."/>
            <person name="Kitaoka M."/>
        </authorList>
    </citation>
    <scope>NUCLEOTIDE SEQUENCE [LARGE SCALE GENOMIC DNA]</scope>
    <source>
        <strain evidence="5 6">BS15</strain>
    </source>
</reference>
<keyword evidence="2" id="KW-0378">Hydrolase</keyword>
<dbReference type="InterPro" id="IPR029058">
    <property type="entry name" value="AB_hydrolase_fold"/>
</dbReference>
<feature type="region of interest" description="Disordered" evidence="3">
    <location>
        <begin position="1210"/>
        <end position="1232"/>
    </location>
</feature>
<dbReference type="FunFam" id="3.40.50.1820:FF:000039">
    <property type="entry name" value="Esterase ybfF"/>
    <property type="match status" value="1"/>
</dbReference>
<evidence type="ECO:0000313" key="6">
    <source>
        <dbReference type="Proteomes" id="UP001342314"/>
    </source>
</evidence>
<feature type="region of interest" description="Disordered" evidence="3">
    <location>
        <begin position="792"/>
        <end position="811"/>
    </location>
</feature>
<gene>
    <name evidence="5" type="ORF">Rhopal_001346-T1</name>
</gene>
<feature type="compositionally biased region" description="Acidic residues" evidence="3">
    <location>
        <begin position="797"/>
        <end position="809"/>
    </location>
</feature>
<protein>
    <recommendedName>
        <fullName evidence="4">AB hydrolase-1 domain-containing protein</fullName>
    </recommendedName>
</protein>
<feature type="region of interest" description="Disordered" evidence="3">
    <location>
        <begin position="603"/>
        <end position="626"/>
    </location>
</feature>
<dbReference type="GO" id="GO:0005739">
    <property type="term" value="C:mitochondrion"/>
    <property type="evidence" value="ECO:0007669"/>
    <property type="project" value="TreeGrafter"/>
</dbReference>
<dbReference type="PANTHER" id="PTHR46118:SF4">
    <property type="entry name" value="PROTEIN ABHD11"/>
    <property type="match status" value="1"/>
</dbReference>
<dbReference type="InterPro" id="IPR000073">
    <property type="entry name" value="AB_hydrolase_1"/>
</dbReference>
<feature type="domain" description="AB hydrolase-1" evidence="4">
    <location>
        <begin position="982"/>
        <end position="1213"/>
    </location>
</feature>
<evidence type="ECO:0000313" key="5">
    <source>
        <dbReference type="EMBL" id="GJN88380.1"/>
    </source>
</evidence>
<keyword evidence="6" id="KW-1185">Reference proteome</keyword>
<evidence type="ECO:0000256" key="3">
    <source>
        <dbReference type="SAM" id="MobiDB-lite"/>
    </source>
</evidence>
<organism evidence="5 6">
    <name type="scientific">Rhodotorula paludigena</name>
    <dbReference type="NCBI Taxonomy" id="86838"/>
    <lineage>
        <taxon>Eukaryota</taxon>
        <taxon>Fungi</taxon>
        <taxon>Dikarya</taxon>
        <taxon>Basidiomycota</taxon>
        <taxon>Pucciniomycotina</taxon>
        <taxon>Microbotryomycetes</taxon>
        <taxon>Sporidiobolales</taxon>
        <taxon>Sporidiobolaceae</taxon>
        <taxon>Rhodotorula</taxon>
    </lineage>
</organism>
<evidence type="ECO:0000256" key="2">
    <source>
        <dbReference type="ARBA" id="ARBA00022801"/>
    </source>
</evidence>
<dbReference type="GO" id="GO:0052689">
    <property type="term" value="F:carboxylic ester hydrolase activity"/>
    <property type="evidence" value="ECO:0007669"/>
    <property type="project" value="TreeGrafter"/>
</dbReference>
<dbReference type="PANTHER" id="PTHR46118">
    <property type="entry name" value="PROTEIN ABHD11"/>
    <property type="match status" value="1"/>
</dbReference>
<comment type="similarity">
    <text evidence="1">Belongs to the AB hydrolase superfamily.</text>
</comment>
<dbReference type="Pfam" id="PF00561">
    <property type="entry name" value="Abhydrolase_1"/>
    <property type="match status" value="1"/>
</dbReference>